<evidence type="ECO:0000256" key="2">
    <source>
        <dbReference type="ARBA" id="ARBA00022803"/>
    </source>
</evidence>
<keyword evidence="2" id="KW-0802">TPR repeat</keyword>
<dbReference type="Gene3D" id="1.25.40.10">
    <property type="entry name" value="Tetratricopeptide repeat domain"/>
    <property type="match status" value="1"/>
</dbReference>
<dbReference type="AlphaFoldDB" id="A0A0B6YW33"/>
<dbReference type="PANTHER" id="PTHR45831">
    <property type="entry name" value="LD24721P"/>
    <property type="match status" value="1"/>
</dbReference>
<evidence type="ECO:0000256" key="1">
    <source>
        <dbReference type="ARBA" id="ARBA00022737"/>
    </source>
</evidence>
<dbReference type="EMBL" id="HACG01013558">
    <property type="protein sequence ID" value="CEK60423.1"/>
    <property type="molecule type" value="Transcribed_RNA"/>
</dbReference>
<dbReference type="PANTHER" id="PTHR45831:SF2">
    <property type="entry name" value="LD24721P"/>
    <property type="match status" value="1"/>
</dbReference>
<keyword evidence="1" id="KW-0677">Repeat</keyword>
<feature type="region of interest" description="Disordered" evidence="3">
    <location>
        <begin position="1"/>
        <end position="24"/>
    </location>
</feature>
<feature type="non-terminal residue" evidence="4">
    <location>
        <position position="68"/>
    </location>
</feature>
<accession>A0A0B6YW33</accession>
<feature type="compositionally biased region" description="Polar residues" evidence="3">
    <location>
        <begin position="1"/>
        <end position="10"/>
    </location>
</feature>
<dbReference type="GO" id="GO:0016020">
    <property type="term" value="C:membrane"/>
    <property type="evidence" value="ECO:0007669"/>
    <property type="project" value="TreeGrafter"/>
</dbReference>
<organism evidence="4">
    <name type="scientific">Arion vulgaris</name>
    <dbReference type="NCBI Taxonomy" id="1028688"/>
    <lineage>
        <taxon>Eukaryota</taxon>
        <taxon>Metazoa</taxon>
        <taxon>Spiralia</taxon>
        <taxon>Lophotrochozoa</taxon>
        <taxon>Mollusca</taxon>
        <taxon>Gastropoda</taxon>
        <taxon>Heterobranchia</taxon>
        <taxon>Euthyneura</taxon>
        <taxon>Panpulmonata</taxon>
        <taxon>Eupulmonata</taxon>
        <taxon>Stylommatophora</taxon>
        <taxon>Helicina</taxon>
        <taxon>Arionoidea</taxon>
        <taxon>Arionidae</taxon>
        <taxon>Arion</taxon>
    </lineage>
</organism>
<sequence length="68" mass="7608">QKLNDNSGNLPNKRHKGDSKQLSPIVESLKKHANTLFEQEEYKRAIDVYNQAIAHCSNAAVLYGNRAA</sequence>
<evidence type="ECO:0008006" key="5">
    <source>
        <dbReference type="Google" id="ProtNLM"/>
    </source>
</evidence>
<evidence type="ECO:0000313" key="4">
    <source>
        <dbReference type="EMBL" id="CEK60423.1"/>
    </source>
</evidence>
<dbReference type="GO" id="GO:0072380">
    <property type="term" value="C:TRC complex"/>
    <property type="evidence" value="ECO:0007669"/>
    <property type="project" value="TreeGrafter"/>
</dbReference>
<dbReference type="SUPFAM" id="SSF48452">
    <property type="entry name" value="TPR-like"/>
    <property type="match status" value="1"/>
</dbReference>
<dbReference type="GO" id="GO:0060090">
    <property type="term" value="F:molecular adaptor activity"/>
    <property type="evidence" value="ECO:0007669"/>
    <property type="project" value="TreeGrafter"/>
</dbReference>
<proteinExistence type="predicted"/>
<gene>
    <name evidence="4" type="primary">ORF39339</name>
</gene>
<reference evidence="4" key="1">
    <citation type="submission" date="2014-12" db="EMBL/GenBank/DDBJ databases">
        <title>Insight into the proteome of Arion vulgaris.</title>
        <authorList>
            <person name="Aradska J."/>
            <person name="Bulat T."/>
            <person name="Smidak R."/>
            <person name="Sarate P."/>
            <person name="Gangsoo J."/>
            <person name="Sialana F."/>
            <person name="Bilban M."/>
            <person name="Lubec G."/>
        </authorList>
    </citation>
    <scope>NUCLEOTIDE SEQUENCE</scope>
    <source>
        <tissue evidence="4">Skin</tissue>
    </source>
</reference>
<name>A0A0B6YW33_9EUPU</name>
<dbReference type="InterPro" id="IPR011990">
    <property type="entry name" value="TPR-like_helical_dom_sf"/>
</dbReference>
<dbReference type="InterPro" id="IPR047150">
    <property type="entry name" value="SGT"/>
</dbReference>
<protein>
    <recommendedName>
        <fullName evidence="5">MIT domain-containing protein</fullName>
    </recommendedName>
</protein>
<feature type="non-terminal residue" evidence="4">
    <location>
        <position position="1"/>
    </location>
</feature>
<dbReference type="GO" id="GO:0006620">
    <property type="term" value="P:post-translational protein targeting to endoplasmic reticulum membrane"/>
    <property type="evidence" value="ECO:0007669"/>
    <property type="project" value="TreeGrafter"/>
</dbReference>
<evidence type="ECO:0000256" key="3">
    <source>
        <dbReference type="SAM" id="MobiDB-lite"/>
    </source>
</evidence>